<evidence type="ECO:0000256" key="8">
    <source>
        <dbReference type="ARBA" id="ARBA00023002"/>
    </source>
</evidence>
<dbReference type="FunFam" id="3.30.390.30:FF:000001">
    <property type="entry name" value="Dihydrolipoyl dehydrogenase"/>
    <property type="match status" value="1"/>
</dbReference>
<feature type="domain" description="Pyridine nucleotide-disulphide oxidoreductase dimerisation" evidence="17">
    <location>
        <begin position="344"/>
        <end position="453"/>
    </location>
</feature>
<keyword evidence="10" id="KW-1015">Disulfide bond</keyword>
<feature type="binding site" evidence="14">
    <location>
        <position position="310"/>
    </location>
    <ligand>
        <name>FAD</name>
        <dbReference type="ChEBI" id="CHEBI:57692"/>
    </ligand>
</feature>
<keyword evidence="8 16" id="KW-0560">Oxidoreductase</keyword>
<dbReference type="InterPro" id="IPR023753">
    <property type="entry name" value="FAD/NAD-binding_dom"/>
</dbReference>
<evidence type="ECO:0000256" key="5">
    <source>
        <dbReference type="ARBA" id="ARBA00022490"/>
    </source>
</evidence>
<dbReference type="PRINTS" id="PR00411">
    <property type="entry name" value="PNDRDTASEI"/>
</dbReference>
<feature type="binding site" evidence="14">
    <location>
        <begin position="142"/>
        <end position="144"/>
    </location>
    <ligand>
        <name>FAD</name>
        <dbReference type="ChEBI" id="CHEBI:57692"/>
    </ligand>
</feature>
<dbReference type="EMBL" id="LN879430">
    <property type="protein sequence ID" value="CUH93355.1"/>
    <property type="molecule type" value="Genomic_DNA"/>
</dbReference>
<dbReference type="GO" id="GO:0005737">
    <property type="term" value="C:cytoplasm"/>
    <property type="evidence" value="ECO:0007669"/>
    <property type="project" value="UniProtKB-SubCell"/>
</dbReference>
<keyword evidence="7 14" id="KW-0274">FAD</keyword>
<dbReference type="InterPro" id="IPR050151">
    <property type="entry name" value="Class-I_Pyr_Nuc-Dis_Oxidored"/>
</dbReference>
<keyword evidence="6 16" id="KW-0285">Flavoprotein</keyword>
<dbReference type="Pfam" id="PF07992">
    <property type="entry name" value="Pyr_redox_2"/>
    <property type="match status" value="1"/>
</dbReference>
<dbReference type="SUPFAM" id="SSF51905">
    <property type="entry name" value="FAD/NAD(P)-binding domain"/>
    <property type="match status" value="1"/>
</dbReference>
<keyword evidence="14" id="KW-0547">Nucleotide-binding</keyword>
<sequence>MNESYDLLVIGSGPGGYVAAIKAAKLGKKTAIIEKGEIGGTCLNRGCIPTKTLIHSSHFLSMAKSMKEAGITFTGLDIDYERLKERKEEVVLKIRKGVLGLLKANGVKIYQGEAKIIQRHLVRVKCGEDEENLQADNILIATGSQPVRPNIEGVNLKNVVTSDELLSGNSKLYKKLLIIGGGVIGVEMASIYKELGSEVEIIEAMDRILYGMDKEISQSIAMGLKKKKVSIHTGSKVVKISEGGSYGLVCEYIEKEQKKTCEAEGILLSVGRGPNIEGLFEDIDIEMDGPYIKVNENFETSLPNIYAVGDVIRGKQLAHLASAQGIVAVERICGLEPSIDLKVIPSCIYTVPEVATVGMDEGEAKARGFKVETGKYPMLGNSKTLLSMGERGFIKLVCDADSKRLLGAQLLCDRATDIIGELALAISNKLTYKDIASIIRPHPTYEEAITEAAHDIDGMAIHLIPKK</sequence>
<evidence type="ECO:0000313" key="20">
    <source>
        <dbReference type="Proteomes" id="UP000196053"/>
    </source>
</evidence>
<keyword evidence="9 14" id="KW-0520">NAD</keyword>
<name>A0A0K8J742_9FIRM</name>
<dbReference type="EC" id="1.8.1.4" evidence="3 16"/>
<dbReference type="InterPro" id="IPR036188">
    <property type="entry name" value="FAD/NAD-bd_sf"/>
</dbReference>
<evidence type="ECO:0000256" key="3">
    <source>
        <dbReference type="ARBA" id="ARBA00012608"/>
    </source>
</evidence>
<dbReference type="InterPro" id="IPR012999">
    <property type="entry name" value="Pyr_OxRdtase_I_AS"/>
</dbReference>
<dbReference type="AlphaFoldDB" id="A0A0K8J742"/>
<evidence type="ECO:0000256" key="4">
    <source>
        <dbReference type="ARBA" id="ARBA00016961"/>
    </source>
</evidence>
<dbReference type="Proteomes" id="UP000196053">
    <property type="component" value="Chromosome I"/>
</dbReference>
<organism evidence="19 20">
    <name type="scientific">Herbinix luporum</name>
    <dbReference type="NCBI Taxonomy" id="1679721"/>
    <lineage>
        <taxon>Bacteria</taxon>
        <taxon>Bacillati</taxon>
        <taxon>Bacillota</taxon>
        <taxon>Clostridia</taxon>
        <taxon>Lachnospirales</taxon>
        <taxon>Lachnospiraceae</taxon>
        <taxon>Herbinix</taxon>
    </lineage>
</organism>
<comment type="subcellular location">
    <subcellularLocation>
        <location evidence="1">Cytoplasm</location>
    </subcellularLocation>
</comment>
<evidence type="ECO:0000259" key="17">
    <source>
        <dbReference type="Pfam" id="PF02852"/>
    </source>
</evidence>
<feature type="binding site" evidence="14">
    <location>
        <position position="51"/>
    </location>
    <ligand>
        <name>FAD</name>
        <dbReference type="ChEBI" id="CHEBI:57692"/>
    </ligand>
</feature>
<comment type="miscellaneous">
    <text evidence="16">The active site is a redox-active disulfide bond.</text>
</comment>
<dbReference type="Pfam" id="PF02852">
    <property type="entry name" value="Pyr_redox_dim"/>
    <property type="match status" value="1"/>
</dbReference>
<dbReference type="PIRSF" id="PIRSF000350">
    <property type="entry name" value="Mercury_reductase_MerA"/>
    <property type="match status" value="1"/>
</dbReference>
<evidence type="ECO:0000256" key="6">
    <source>
        <dbReference type="ARBA" id="ARBA00022630"/>
    </source>
</evidence>
<evidence type="ECO:0000256" key="10">
    <source>
        <dbReference type="ARBA" id="ARBA00023157"/>
    </source>
</evidence>
<keyword evidence="20" id="KW-1185">Reference proteome</keyword>
<evidence type="ECO:0000313" key="19">
    <source>
        <dbReference type="EMBL" id="CUH93355.1"/>
    </source>
</evidence>
<comment type="cofactor">
    <cofactor evidence="14 16">
        <name>FAD</name>
        <dbReference type="ChEBI" id="CHEBI:57692"/>
    </cofactor>
    <text evidence="14 16">Binds 1 FAD per subunit.</text>
</comment>
<dbReference type="NCBIfam" id="TIGR01350">
    <property type="entry name" value="lipoamide_DH"/>
    <property type="match status" value="1"/>
</dbReference>
<evidence type="ECO:0000256" key="15">
    <source>
        <dbReference type="PIRSR" id="PIRSR000350-4"/>
    </source>
</evidence>
<feature type="binding site" evidence="14">
    <location>
        <position position="203"/>
    </location>
    <ligand>
        <name>NAD(+)</name>
        <dbReference type="ChEBI" id="CHEBI:57540"/>
    </ligand>
</feature>
<dbReference type="PANTHER" id="PTHR22912:SF217">
    <property type="entry name" value="DIHYDROLIPOYL DEHYDROGENASE"/>
    <property type="match status" value="1"/>
</dbReference>
<evidence type="ECO:0000256" key="14">
    <source>
        <dbReference type="PIRSR" id="PIRSR000350-3"/>
    </source>
</evidence>
<evidence type="ECO:0000256" key="7">
    <source>
        <dbReference type="ARBA" id="ARBA00022827"/>
    </source>
</evidence>
<evidence type="ECO:0000256" key="13">
    <source>
        <dbReference type="PIRSR" id="PIRSR000350-2"/>
    </source>
</evidence>
<keyword evidence="11 16" id="KW-0676">Redox-active center</keyword>
<dbReference type="InterPro" id="IPR016156">
    <property type="entry name" value="FAD/NAD-linked_Rdtase_dimer_sf"/>
</dbReference>
<feature type="domain" description="FAD/NAD(P)-binding" evidence="18">
    <location>
        <begin position="5"/>
        <end position="325"/>
    </location>
</feature>
<dbReference type="GO" id="GO:0006103">
    <property type="term" value="P:2-oxoglutarate metabolic process"/>
    <property type="evidence" value="ECO:0007669"/>
    <property type="project" value="TreeGrafter"/>
</dbReference>
<feature type="binding site" evidence="14">
    <location>
        <position position="271"/>
    </location>
    <ligand>
        <name>NAD(+)</name>
        <dbReference type="ChEBI" id="CHEBI:57540"/>
    </ligand>
</feature>
<protein>
    <recommendedName>
        <fullName evidence="4 16">Dihydrolipoyl dehydrogenase</fullName>
        <ecNumber evidence="3 16">1.8.1.4</ecNumber>
    </recommendedName>
</protein>
<dbReference type="PRINTS" id="PR00368">
    <property type="entry name" value="FADPNR"/>
</dbReference>
<dbReference type="InterPro" id="IPR004099">
    <property type="entry name" value="Pyr_nucl-diS_OxRdtase_dimer"/>
</dbReference>
<dbReference type="InterPro" id="IPR006258">
    <property type="entry name" value="Lipoamide_DH"/>
</dbReference>
<feature type="active site" description="Proton acceptor" evidence="13">
    <location>
        <position position="442"/>
    </location>
</feature>
<dbReference type="Gene3D" id="3.50.50.60">
    <property type="entry name" value="FAD/NAD(P)-binding domain"/>
    <property type="match status" value="2"/>
</dbReference>
<dbReference type="GO" id="GO:0004148">
    <property type="term" value="F:dihydrolipoyl dehydrogenase (NADH) activity"/>
    <property type="evidence" value="ECO:0007669"/>
    <property type="project" value="UniProtKB-EC"/>
</dbReference>
<evidence type="ECO:0000256" key="16">
    <source>
        <dbReference type="RuleBase" id="RU003692"/>
    </source>
</evidence>
<dbReference type="RefSeq" id="WP_058258609.1">
    <property type="nucleotide sequence ID" value="NZ_DUPS01000011.1"/>
</dbReference>
<evidence type="ECO:0000259" key="18">
    <source>
        <dbReference type="Pfam" id="PF07992"/>
    </source>
</evidence>
<dbReference type="PROSITE" id="PS00076">
    <property type="entry name" value="PYRIDINE_REDOX_1"/>
    <property type="match status" value="1"/>
</dbReference>
<keyword evidence="5" id="KW-0963">Cytoplasm</keyword>
<comment type="catalytic activity">
    <reaction evidence="12 16">
        <text>N(6)-[(R)-dihydrolipoyl]-L-lysyl-[protein] + NAD(+) = N(6)-[(R)-lipoyl]-L-lysyl-[protein] + NADH + H(+)</text>
        <dbReference type="Rhea" id="RHEA:15045"/>
        <dbReference type="Rhea" id="RHEA-COMP:10474"/>
        <dbReference type="Rhea" id="RHEA-COMP:10475"/>
        <dbReference type="ChEBI" id="CHEBI:15378"/>
        <dbReference type="ChEBI" id="CHEBI:57540"/>
        <dbReference type="ChEBI" id="CHEBI:57945"/>
        <dbReference type="ChEBI" id="CHEBI:83099"/>
        <dbReference type="ChEBI" id="CHEBI:83100"/>
        <dbReference type="EC" id="1.8.1.4"/>
    </reaction>
</comment>
<dbReference type="SUPFAM" id="SSF55424">
    <property type="entry name" value="FAD/NAD-linked reductases, dimerisation (C-terminal) domain"/>
    <property type="match status" value="1"/>
</dbReference>
<dbReference type="InterPro" id="IPR001100">
    <property type="entry name" value="Pyr_nuc-diS_OxRdtase"/>
</dbReference>
<dbReference type="PANTHER" id="PTHR22912">
    <property type="entry name" value="DISULFIDE OXIDOREDUCTASE"/>
    <property type="match status" value="1"/>
</dbReference>
<dbReference type="OrthoDB" id="9807946at2"/>
<evidence type="ECO:0000256" key="2">
    <source>
        <dbReference type="ARBA" id="ARBA00007532"/>
    </source>
</evidence>
<evidence type="ECO:0000256" key="1">
    <source>
        <dbReference type="ARBA" id="ARBA00004496"/>
    </source>
</evidence>
<dbReference type="KEGG" id="hsd:SD1D_1811"/>
<evidence type="ECO:0000256" key="9">
    <source>
        <dbReference type="ARBA" id="ARBA00023027"/>
    </source>
</evidence>
<evidence type="ECO:0000256" key="12">
    <source>
        <dbReference type="ARBA" id="ARBA00049187"/>
    </source>
</evidence>
<comment type="similarity">
    <text evidence="2 16">Belongs to the class-I pyridine nucleotide-disulfide oxidoreductase family.</text>
</comment>
<feature type="disulfide bond" description="Redox-active" evidence="15">
    <location>
        <begin position="42"/>
        <end position="47"/>
    </location>
</feature>
<gene>
    <name evidence="19" type="ORF">SD1D_1811</name>
</gene>
<accession>A0A0K8J742</accession>
<dbReference type="GO" id="GO:0050660">
    <property type="term" value="F:flavin adenine dinucleotide binding"/>
    <property type="evidence" value="ECO:0007669"/>
    <property type="project" value="InterPro"/>
</dbReference>
<proteinExistence type="inferred from homology"/>
<reference evidence="20" key="1">
    <citation type="submission" date="2015-09" db="EMBL/GenBank/DDBJ databases">
        <authorList>
            <person name="Wibberg D."/>
        </authorList>
    </citation>
    <scope>NUCLEOTIDE SEQUENCE [LARGE SCALE GENOMIC DNA]</scope>
    <source>
        <strain evidence="20">SD1D</strain>
    </source>
</reference>
<evidence type="ECO:0000256" key="11">
    <source>
        <dbReference type="ARBA" id="ARBA00023284"/>
    </source>
</evidence>
<feature type="binding site" evidence="14">
    <location>
        <begin position="180"/>
        <end position="187"/>
    </location>
    <ligand>
        <name>NAD(+)</name>
        <dbReference type="ChEBI" id="CHEBI:57540"/>
    </ligand>
</feature>
<dbReference type="Gene3D" id="3.30.390.30">
    <property type="match status" value="1"/>
</dbReference>